<gene>
    <name evidence="2" type="ORF">MNB_SV-13-1966</name>
</gene>
<organism evidence="2">
    <name type="scientific">hydrothermal vent metagenome</name>
    <dbReference type="NCBI Taxonomy" id="652676"/>
    <lineage>
        <taxon>unclassified sequences</taxon>
        <taxon>metagenomes</taxon>
        <taxon>ecological metagenomes</taxon>
    </lineage>
</organism>
<protein>
    <submittedName>
        <fullName evidence="2">Uncharacterized protein</fullName>
    </submittedName>
</protein>
<name>A0A1W1CXD7_9ZZZZ</name>
<keyword evidence="1" id="KW-0472">Membrane</keyword>
<evidence type="ECO:0000256" key="1">
    <source>
        <dbReference type="SAM" id="Phobius"/>
    </source>
</evidence>
<keyword evidence="1" id="KW-0812">Transmembrane</keyword>
<reference evidence="2" key="1">
    <citation type="submission" date="2016-10" db="EMBL/GenBank/DDBJ databases">
        <authorList>
            <person name="de Groot N.N."/>
        </authorList>
    </citation>
    <scope>NUCLEOTIDE SEQUENCE</scope>
</reference>
<sequence length="144" mass="17161">MKFIKMIIVIFISGLAIYILPPLYFYLEKNPENFYSIIDKSDRIVITYKNIDKEILYESQNIEEIQSFKSVLHFDKQVEFFLPSCRGKVGISFYSKDKRLVRMAYLSNSHVRINGIRELGYIGIKHNDLLEEWFSDRNITMFKK</sequence>
<accession>A0A1W1CXD7</accession>
<keyword evidence="1" id="KW-1133">Transmembrane helix</keyword>
<dbReference type="AlphaFoldDB" id="A0A1W1CXD7"/>
<dbReference type="EMBL" id="FPHM01000155">
    <property type="protein sequence ID" value="SFV70367.1"/>
    <property type="molecule type" value="Genomic_DNA"/>
</dbReference>
<evidence type="ECO:0000313" key="2">
    <source>
        <dbReference type="EMBL" id="SFV70367.1"/>
    </source>
</evidence>
<proteinExistence type="predicted"/>
<feature type="transmembrane region" description="Helical" evidence="1">
    <location>
        <begin position="7"/>
        <end position="27"/>
    </location>
</feature>